<keyword evidence="3" id="KW-1185">Reference proteome</keyword>
<dbReference type="Proteomes" id="UP000595823">
    <property type="component" value="Chromosome"/>
</dbReference>
<dbReference type="PANTHER" id="PTHR41309">
    <property type="entry name" value="MEMBRANE PROTEIN-RELATED"/>
    <property type="match status" value="1"/>
</dbReference>
<feature type="transmembrane region" description="Helical" evidence="1">
    <location>
        <begin position="16"/>
        <end position="34"/>
    </location>
</feature>
<accession>A0A7T7CAI0</accession>
<dbReference type="KEGG" id="scia:HUG15_04215"/>
<feature type="transmembrane region" description="Helical" evidence="1">
    <location>
        <begin position="117"/>
        <end position="139"/>
    </location>
</feature>
<name>A0A7T7CAI0_9BACI</name>
<dbReference type="PANTHER" id="PTHR41309:SF2">
    <property type="entry name" value="MEMBRANE PROTEIN"/>
    <property type="match status" value="1"/>
</dbReference>
<feature type="transmembrane region" description="Helical" evidence="1">
    <location>
        <begin position="151"/>
        <end position="171"/>
    </location>
</feature>
<evidence type="ECO:0000313" key="2">
    <source>
        <dbReference type="EMBL" id="QQK74883.1"/>
    </source>
</evidence>
<dbReference type="AlphaFoldDB" id="A0A7T7CAI0"/>
<gene>
    <name evidence="2" type="ORF">HUG15_04215</name>
</gene>
<evidence type="ECO:0000313" key="3">
    <source>
        <dbReference type="Proteomes" id="UP000595823"/>
    </source>
</evidence>
<dbReference type="Pfam" id="PF13346">
    <property type="entry name" value="ABC2_membrane_5"/>
    <property type="match status" value="1"/>
</dbReference>
<keyword evidence="1" id="KW-1133">Transmembrane helix</keyword>
<sequence>MKGLLLNQYYSVSTSFRNYVLLGVAIAAILIFSQNEFMQSFAEVLITIFIVTPALEVLKHESKSGWNKFVLTLPIKRAHVVQSHFLFFFMAMLSGLLVTTTMFVLADLVLGDVFTPLTMLSILNGGGIALLLGIVAYPLTYRWGAEKADTVLMLGVFVAVGLFLLSNWLYIEFIEEAFQGINHTLVFTAGFFVITLVLYIVSYGIALQVYKRKEF</sequence>
<keyword evidence="1" id="KW-0472">Membrane</keyword>
<keyword evidence="1" id="KW-0812">Transmembrane</keyword>
<feature type="transmembrane region" description="Helical" evidence="1">
    <location>
        <begin position="183"/>
        <end position="206"/>
    </location>
</feature>
<reference evidence="2 3" key="1">
    <citation type="submission" date="2020-06" db="EMBL/GenBank/DDBJ databases">
        <title>Genomic analysis of Salicibibacter sp. NKC5-3.</title>
        <authorList>
            <person name="Oh Y.J."/>
        </authorList>
    </citation>
    <scope>NUCLEOTIDE SEQUENCE [LARGE SCALE GENOMIC DNA]</scope>
    <source>
        <strain evidence="2 3">NKC5-3</strain>
    </source>
</reference>
<organism evidence="2 3">
    <name type="scientific">Salicibibacter cibarius</name>
    <dbReference type="NCBI Taxonomy" id="2743000"/>
    <lineage>
        <taxon>Bacteria</taxon>
        <taxon>Bacillati</taxon>
        <taxon>Bacillota</taxon>
        <taxon>Bacilli</taxon>
        <taxon>Bacillales</taxon>
        <taxon>Bacillaceae</taxon>
        <taxon>Salicibibacter</taxon>
    </lineage>
</organism>
<dbReference type="RefSeq" id="WP_200127294.1">
    <property type="nucleotide sequence ID" value="NZ_CP054705.1"/>
</dbReference>
<evidence type="ECO:0000256" key="1">
    <source>
        <dbReference type="SAM" id="Phobius"/>
    </source>
</evidence>
<protein>
    <submittedName>
        <fullName evidence="2">ABC-2 transporter permease</fullName>
    </submittedName>
</protein>
<proteinExistence type="predicted"/>
<dbReference type="InterPro" id="IPR025699">
    <property type="entry name" value="ABC2_memb-like"/>
</dbReference>
<feature type="transmembrane region" description="Helical" evidence="1">
    <location>
        <begin position="85"/>
        <end position="105"/>
    </location>
</feature>
<dbReference type="EMBL" id="CP054705">
    <property type="protein sequence ID" value="QQK74883.1"/>
    <property type="molecule type" value="Genomic_DNA"/>
</dbReference>